<dbReference type="InterPro" id="IPR009057">
    <property type="entry name" value="Homeodomain-like_sf"/>
</dbReference>
<dbReference type="EMBL" id="CP059319">
    <property type="protein sequence ID" value="QTH19925.1"/>
    <property type="molecule type" value="Genomic_DNA"/>
</dbReference>
<dbReference type="Proteomes" id="UP000664914">
    <property type="component" value="Chromosome"/>
</dbReference>
<dbReference type="AlphaFoldDB" id="A0A975CY57"/>
<gene>
    <name evidence="5" type="ORF">HRJ34_16315</name>
</gene>
<dbReference type="RefSeq" id="WP_012049429.1">
    <property type="nucleotide sequence ID" value="NZ_CP059319.1"/>
</dbReference>
<proteinExistence type="predicted"/>
<dbReference type="PROSITE" id="PS50977">
    <property type="entry name" value="HTH_TETR_2"/>
    <property type="match status" value="1"/>
</dbReference>
<name>A0A975CY57_9SPHN</name>
<dbReference type="GO" id="GO:0003677">
    <property type="term" value="F:DNA binding"/>
    <property type="evidence" value="ECO:0007669"/>
    <property type="project" value="UniProtKB-UniRule"/>
</dbReference>
<dbReference type="InterPro" id="IPR001647">
    <property type="entry name" value="HTH_TetR"/>
</dbReference>
<sequence length="234" mass="25915">MITTAKSRPPARKATQARGRARRVELLEAARAMLGTQNLHQIGMIAVAETAGIPASSAYHFFPEISDLWKELARTIATAQAELDQRIPQSDEWESVVERSLECHQRAFNADRAARQLMLGPHTPPEIKHAGCKENFRFGTALWQAMRRQFLLPGLADSRELFFKALLIADLFFSLSVAEQDRVSDEALAEAKLATIAYLRAYLPTRLARIEEGGEIPPVPATEAWGALAPAEQA</sequence>
<dbReference type="Gene3D" id="1.10.357.10">
    <property type="entry name" value="Tetracycline Repressor, domain 2"/>
    <property type="match status" value="1"/>
</dbReference>
<feature type="DNA-binding region" description="H-T-H motif" evidence="2">
    <location>
        <begin position="43"/>
        <end position="62"/>
    </location>
</feature>
<dbReference type="SUPFAM" id="SSF46689">
    <property type="entry name" value="Homeodomain-like"/>
    <property type="match status" value="1"/>
</dbReference>
<feature type="region of interest" description="Disordered" evidence="3">
    <location>
        <begin position="1"/>
        <end position="20"/>
    </location>
</feature>
<reference evidence="5" key="1">
    <citation type="submission" date="2020-07" db="EMBL/GenBank/DDBJ databases">
        <authorList>
            <person name="Camacho E."/>
        </authorList>
    </citation>
    <scope>NUCLEOTIDE SEQUENCE</scope>
    <source>
        <strain evidence="5">MPO218</strain>
    </source>
</reference>
<evidence type="ECO:0000313" key="5">
    <source>
        <dbReference type="EMBL" id="QTH19925.1"/>
    </source>
</evidence>
<feature type="domain" description="HTH tetR-type" evidence="4">
    <location>
        <begin position="20"/>
        <end position="80"/>
    </location>
</feature>
<evidence type="ECO:0000256" key="2">
    <source>
        <dbReference type="PROSITE-ProRule" id="PRU00335"/>
    </source>
</evidence>
<protein>
    <submittedName>
        <fullName evidence="5">TetR family transcriptional regulator</fullName>
    </submittedName>
</protein>
<evidence type="ECO:0000259" key="4">
    <source>
        <dbReference type="PROSITE" id="PS50977"/>
    </source>
</evidence>
<keyword evidence="1 2" id="KW-0238">DNA-binding</keyword>
<reference evidence="5" key="2">
    <citation type="submission" date="2021-04" db="EMBL/GenBank/DDBJ databases">
        <title>Isolation and genomic analysis of the ibuprofen-degrading bacterium Sphingomonas strain MPO218.</title>
        <authorList>
            <person name="Aulestia M."/>
            <person name="Flores A."/>
            <person name="Mangas E.L."/>
            <person name="Perez-Pulido A.J."/>
            <person name="Santero E."/>
            <person name="Camacho E.M."/>
        </authorList>
    </citation>
    <scope>NUCLEOTIDE SEQUENCE</scope>
    <source>
        <strain evidence="5">MPO218</strain>
    </source>
</reference>
<evidence type="ECO:0000256" key="3">
    <source>
        <dbReference type="SAM" id="MobiDB-lite"/>
    </source>
</evidence>
<evidence type="ECO:0000256" key="1">
    <source>
        <dbReference type="ARBA" id="ARBA00023125"/>
    </source>
</evidence>
<evidence type="ECO:0000313" key="6">
    <source>
        <dbReference type="Proteomes" id="UP000664914"/>
    </source>
</evidence>
<organism evidence="5 6">
    <name type="scientific">Rhizorhabdus wittichii</name>
    <dbReference type="NCBI Taxonomy" id="160791"/>
    <lineage>
        <taxon>Bacteria</taxon>
        <taxon>Pseudomonadati</taxon>
        <taxon>Pseudomonadota</taxon>
        <taxon>Alphaproteobacteria</taxon>
        <taxon>Sphingomonadales</taxon>
        <taxon>Sphingomonadaceae</taxon>
        <taxon>Rhizorhabdus</taxon>
    </lineage>
</organism>
<accession>A0A975CY57</accession>